<feature type="compositionally biased region" description="Acidic residues" evidence="1">
    <location>
        <begin position="299"/>
        <end position="309"/>
    </location>
</feature>
<dbReference type="PANTHER" id="PTHR47423">
    <property type="entry name" value="G-PATCH DOMAIN CONTAINING PROTEIN"/>
    <property type="match status" value="1"/>
</dbReference>
<feature type="region of interest" description="Disordered" evidence="1">
    <location>
        <begin position="268"/>
        <end position="317"/>
    </location>
</feature>
<feature type="region of interest" description="Disordered" evidence="1">
    <location>
        <begin position="1"/>
        <end position="44"/>
    </location>
</feature>
<proteinExistence type="predicted"/>
<keyword evidence="3" id="KW-1185">Reference proteome</keyword>
<comment type="caution">
    <text evidence="2">The sequence shown here is derived from an EMBL/GenBank/DDBJ whole genome shotgun (WGS) entry which is preliminary data.</text>
</comment>
<accession>A0A9Q0H3H6</accession>
<feature type="region of interest" description="Disordered" evidence="1">
    <location>
        <begin position="79"/>
        <end position="132"/>
    </location>
</feature>
<feature type="compositionally biased region" description="Basic and acidic residues" evidence="1">
    <location>
        <begin position="98"/>
        <end position="112"/>
    </location>
</feature>
<organism evidence="2 3">
    <name type="scientific">Protea cynaroides</name>
    <dbReference type="NCBI Taxonomy" id="273540"/>
    <lineage>
        <taxon>Eukaryota</taxon>
        <taxon>Viridiplantae</taxon>
        <taxon>Streptophyta</taxon>
        <taxon>Embryophyta</taxon>
        <taxon>Tracheophyta</taxon>
        <taxon>Spermatophyta</taxon>
        <taxon>Magnoliopsida</taxon>
        <taxon>Proteales</taxon>
        <taxon>Proteaceae</taxon>
        <taxon>Protea</taxon>
    </lineage>
</organism>
<name>A0A9Q0H3H6_9MAGN</name>
<dbReference type="Proteomes" id="UP001141806">
    <property type="component" value="Unassembled WGS sequence"/>
</dbReference>
<evidence type="ECO:0000313" key="2">
    <source>
        <dbReference type="EMBL" id="KAJ4957415.1"/>
    </source>
</evidence>
<dbReference type="EMBL" id="JAMYWD010000010">
    <property type="protein sequence ID" value="KAJ4957415.1"/>
    <property type="molecule type" value="Genomic_DNA"/>
</dbReference>
<evidence type="ECO:0000256" key="1">
    <source>
        <dbReference type="SAM" id="MobiDB-lite"/>
    </source>
</evidence>
<feature type="region of interest" description="Disordered" evidence="1">
    <location>
        <begin position="175"/>
        <end position="217"/>
    </location>
</feature>
<sequence>MEDISDEESDGFVALDNSDKDDSSNSSSDYSHEEGPSSKCGQQKYAGMKMTKVQLMNMGLFQRDGFIVNTKWLLEQALDGSDEDDSSNSSSDDSLEEGPSKRDEEALIDKKNLKSSQSIDSNKKSGNNSLEKIFSDDGYEIDDEVAEDYLEGIGESFGVVNAMWLLELALDCSDEDDSSNSSSDDSPKEGPALKCGSQNRNENEDEEGSTDEERASSKSWFCGLEEIFSDDGFKIDYEVAENYLKKIGGSFEAVNIELLLEQALDGLDEDDCSKSSSNDNLEERPSLKCGLQKHTGNKDEEDELSENDSLEFSNAGSKIDDEVVEDCLKGIYGSFGAVDAE</sequence>
<feature type="compositionally biased region" description="Polar residues" evidence="1">
    <location>
        <begin position="114"/>
        <end position="130"/>
    </location>
</feature>
<dbReference type="PANTHER" id="PTHR47423:SF2">
    <property type="entry name" value="PROTEIN SQS1"/>
    <property type="match status" value="1"/>
</dbReference>
<protein>
    <submittedName>
        <fullName evidence="2">Uncharacterized protein</fullName>
    </submittedName>
</protein>
<feature type="compositionally biased region" description="Acidic residues" evidence="1">
    <location>
        <begin position="1"/>
        <end position="10"/>
    </location>
</feature>
<reference evidence="2" key="1">
    <citation type="journal article" date="2023" name="Plant J.">
        <title>The genome of the king protea, Protea cynaroides.</title>
        <authorList>
            <person name="Chang J."/>
            <person name="Duong T.A."/>
            <person name="Schoeman C."/>
            <person name="Ma X."/>
            <person name="Roodt D."/>
            <person name="Barker N."/>
            <person name="Li Z."/>
            <person name="Van de Peer Y."/>
            <person name="Mizrachi E."/>
        </authorList>
    </citation>
    <scope>NUCLEOTIDE SEQUENCE</scope>
    <source>
        <tissue evidence="2">Young leaves</tissue>
    </source>
</reference>
<dbReference type="AlphaFoldDB" id="A0A9Q0H3H6"/>
<evidence type="ECO:0000313" key="3">
    <source>
        <dbReference type="Proteomes" id="UP001141806"/>
    </source>
</evidence>
<gene>
    <name evidence="2" type="ORF">NE237_024526</name>
</gene>